<dbReference type="GO" id="GO:0006508">
    <property type="term" value="P:proteolysis"/>
    <property type="evidence" value="ECO:0007669"/>
    <property type="project" value="UniProtKB-KW"/>
</dbReference>
<dbReference type="InterPro" id="IPR034161">
    <property type="entry name" value="Pepsin-like_plant"/>
</dbReference>
<dbReference type="Proteomes" id="UP000006591">
    <property type="component" value="Chromosome 8"/>
</dbReference>
<dbReference type="GO" id="GO:0005576">
    <property type="term" value="C:extracellular region"/>
    <property type="evidence" value="ECO:0007669"/>
    <property type="project" value="TreeGrafter"/>
</dbReference>
<dbReference type="Pfam" id="PF14541">
    <property type="entry name" value="TAXi_C"/>
    <property type="match status" value="1"/>
</dbReference>
<dbReference type="PROSITE" id="PS51767">
    <property type="entry name" value="PEPTIDASE_A1"/>
    <property type="match status" value="1"/>
</dbReference>
<keyword evidence="9" id="KW-1185">Reference proteome</keyword>
<dbReference type="OMA" id="PCASQIC"/>
<dbReference type="eggNOG" id="KOG1339">
    <property type="taxonomic scope" value="Eukaryota"/>
</dbReference>
<dbReference type="Pfam" id="PF14543">
    <property type="entry name" value="TAXi_N"/>
    <property type="match status" value="1"/>
</dbReference>
<proteinExistence type="inferred from homology"/>
<keyword evidence="4" id="KW-0378">Hydrolase</keyword>
<dbReference type="InterPro" id="IPR051708">
    <property type="entry name" value="Plant_Aspart_Prot_A1"/>
</dbReference>
<keyword evidence="3" id="KW-0064">Aspartyl protease</keyword>
<dbReference type="CDD" id="cd05476">
    <property type="entry name" value="pepsin_A_like_plant"/>
    <property type="match status" value="1"/>
</dbReference>
<dbReference type="PROSITE" id="PS51257">
    <property type="entry name" value="PROKAR_LIPOPROTEIN"/>
    <property type="match status" value="1"/>
</dbReference>
<name>A0A0E0I7Y2_ORYNI</name>
<dbReference type="GO" id="GO:0004190">
    <property type="term" value="F:aspartic-type endopeptidase activity"/>
    <property type="evidence" value="ECO:0007669"/>
    <property type="project" value="UniProtKB-KW"/>
</dbReference>
<keyword evidence="2" id="KW-0645">Protease</keyword>
<dbReference type="PANTHER" id="PTHR47967:SF85">
    <property type="entry name" value="OS05G0384300 PROTEIN"/>
    <property type="match status" value="1"/>
</dbReference>
<dbReference type="Gramene" id="ONIVA08G04970.1">
    <property type="protein sequence ID" value="ONIVA08G04970.1"/>
    <property type="gene ID" value="ONIVA08G04970"/>
</dbReference>
<dbReference type="InterPro" id="IPR032861">
    <property type="entry name" value="TAXi_N"/>
</dbReference>
<dbReference type="STRING" id="4536.A0A0E0I7Y2"/>
<reference evidence="8" key="2">
    <citation type="submission" date="2018-04" db="EMBL/GenBank/DDBJ databases">
        <title>OnivRS2 (Oryza nivara Reference Sequence Version 2).</title>
        <authorList>
            <person name="Zhang J."/>
            <person name="Kudrna D."/>
            <person name="Lee S."/>
            <person name="Talag J."/>
            <person name="Rajasekar S."/>
            <person name="Welchert J."/>
            <person name="Hsing Y.-I."/>
            <person name="Wing R.A."/>
        </authorList>
    </citation>
    <scope>NUCLEOTIDE SEQUENCE [LARGE SCALE GENOMIC DNA]</scope>
    <source>
        <strain evidence="8">SL10</strain>
    </source>
</reference>
<organism evidence="8">
    <name type="scientific">Oryza nivara</name>
    <name type="common">Indian wild rice</name>
    <name type="synonym">Oryza sativa f. spontanea</name>
    <dbReference type="NCBI Taxonomy" id="4536"/>
    <lineage>
        <taxon>Eukaryota</taxon>
        <taxon>Viridiplantae</taxon>
        <taxon>Streptophyta</taxon>
        <taxon>Embryophyta</taxon>
        <taxon>Tracheophyta</taxon>
        <taxon>Spermatophyta</taxon>
        <taxon>Magnoliopsida</taxon>
        <taxon>Liliopsida</taxon>
        <taxon>Poales</taxon>
        <taxon>Poaceae</taxon>
        <taxon>BOP clade</taxon>
        <taxon>Oryzoideae</taxon>
        <taxon>Oryzeae</taxon>
        <taxon>Oryzinae</taxon>
        <taxon>Oryza</taxon>
    </lineage>
</organism>
<dbReference type="PANTHER" id="PTHR47967">
    <property type="entry name" value="OS07G0603500 PROTEIN-RELATED"/>
    <property type="match status" value="1"/>
</dbReference>
<dbReference type="InterPro" id="IPR033121">
    <property type="entry name" value="PEPTIDASE_A1"/>
</dbReference>
<dbReference type="AlphaFoldDB" id="A0A0E0I7Y2"/>
<evidence type="ECO:0000256" key="3">
    <source>
        <dbReference type="ARBA" id="ARBA00022750"/>
    </source>
</evidence>
<dbReference type="InterPro" id="IPR021109">
    <property type="entry name" value="Peptidase_aspartic_dom_sf"/>
</dbReference>
<feature type="chain" id="PRO_5002362450" description="Peptidase A1 domain-containing protein" evidence="6">
    <location>
        <begin position="37"/>
        <end position="493"/>
    </location>
</feature>
<feature type="signal peptide" evidence="6">
    <location>
        <begin position="1"/>
        <end position="36"/>
    </location>
</feature>
<sequence length="493" mass="51099">MALARSRSSGLPLAAAAAACLLTLQLLLLLAPPVSPSPAGRLPVGGLVKGGRALAGKVISKFLKDQARDKLPDLIPKDRRGNGGEGSLKWDDRSATDAGLFVFNLSVGTRLAQTINGVLDISSQLTWTQCAPCTACLPPPAPTFHPDGSPSFARLPCASQICQDVLNGTTCGDVGDATTSDDCLGYEVTFSDGLTNTSGYLATDTFTFGDGETETGTATAVPGMVFGCSVDTYGDFSGSSGVIGLGRGPLSLVSQLGFSRFSYQLGHGDSDGGGTSETTTIRFGDAAKPQMKRPRTTPLLTSSLNTQVYFVNLTGIRVDGNDLTDIPAGTFDLHADGSGGVFLSTTMPVTYLEQAAYDAVKRAIQAKLQLPPVDGSAAVGLDLCYTAESMAGVKAVPKLTLVFDGDDATMDLGRANYFFRDDDTGLECVTMRPSSGGSLLGSLLQAGTNMIYDVNSLQLTFETAAAAAAASRVVSPMMMTKIVAVVVCAALLF</sequence>
<dbReference type="InterPro" id="IPR032799">
    <property type="entry name" value="TAXi_C"/>
</dbReference>
<comment type="similarity">
    <text evidence="1">Belongs to the peptidase A1 family.</text>
</comment>
<evidence type="ECO:0000313" key="9">
    <source>
        <dbReference type="Proteomes" id="UP000006591"/>
    </source>
</evidence>
<dbReference type="EnsemblPlants" id="ONIVA08G04970.1">
    <property type="protein sequence ID" value="ONIVA08G04970.1"/>
    <property type="gene ID" value="ONIVA08G04970"/>
</dbReference>
<feature type="domain" description="Peptidase A1" evidence="7">
    <location>
        <begin position="101"/>
        <end position="462"/>
    </location>
</feature>
<evidence type="ECO:0000256" key="4">
    <source>
        <dbReference type="ARBA" id="ARBA00022801"/>
    </source>
</evidence>
<evidence type="ECO:0000256" key="6">
    <source>
        <dbReference type="SAM" id="SignalP"/>
    </source>
</evidence>
<evidence type="ECO:0000256" key="5">
    <source>
        <dbReference type="ARBA" id="ARBA00023180"/>
    </source>
</evidence>
<dbReference type="Gene3D" id="2.40.70.10">
    <property type="entry name" value="Acid Proteases"/>
    <property type="match status" value="2"/>
</dbReference>
<accession>A0A0E0I7Y2</accession>
<evidence type="ECO:0000313" key="8">
    <source>
        <dbReference type="EnsemblPlants" id="ONIVA08G04970.1"/>
    </source>
</evidence>
<dbReference type="HOGENOM" id="CLU_005738_2_0_1"/>
<dbReference type="SUPFAM" id="SSF50630">
    <property type="entry name" value="Acid proteases"/>
    <property type="match status" value="1"/>
</dbReference>
<protein>
    <recommendedName>
        <fullName evidence="7">Peptidase A1 domain-containing protein</fullName>
    </recommendedName>
</protein>
<reference evidence="8" key="1">
    <citation type="submission" date="2015-04" db="UniProtKB">
        <authorList>
            <consortium name="EnsemblPlants"/>
        </authorList>
    </citation>
    <scope>IDENTIFICATION</scope>
    <source>
        <strain evidence="8">SL10</strain>
    </source>
</reference>
<keyword evidence="6" id="KW-0732">Signal</keyword>
<keyword evidence="5" id="KW-0325">Glycoprotein</keyword>
<evidence type="ECO:0000256" key="2">
    <source>
        <dbReference type="ARBA" id="ARBA00022670"/>
    </source>
</evidence>
<evidence type="ECO:0000256" key="1">
    <source>
        <dbReference type="ARBA" id="ARBA00007447"/>
    </source>
</evidence>
<evidence type="ECO:0000259" key="7">
    <source>
        <dbReference type="PROSITE" id="PS51767"/>
    </source>
</evidence>